<organism evidence="1 2">
    <name type="scientific">Quercus suber</name>
    <name type="common">Cork oak</name>
    <dbReference type="NCBI Taxonomy" id="58331"/>
    <lineage>
        <taxon>Eukaryota</taxon>
        <taxon>Viridiplantae</taxon>
        <taxon>Streptophyta</taxon>
        <taxon>Embryophyta</taxon>
        <taxon>Tracheophyta</taxon>
        <taxon>Spermatophyta</taxon>
        <taxon>Magnoliopsida</taxon>
        <taxon>eudicotyledons</taxon>
        <taxon>Gunneridae</taxon>
        <taxon>Pentapetalae</taxon>
        <taxon>rosids</taxon>
        <taxon>fabids</taxon>
        <taxon>Fagales</taxon>
        <taxon>Fagaceae</taxon>
        <taxon>Quercus</taxon>
    </lineage>
</organism>
<reference evidence="1 2" key="1">
    <citation type="journal article" date="2018" name="Sci. Data">
        <title>The draft genome sequence of cork oak.</title>
        <authorList>
            <person name="Ramos A.M."/>
            <person name="Usie A."/>
            <person name="Barbosa P."/>
            <person name="Barros P.M."/>
            <person name="Capote T."/>
            <person name="Chaves I."/>
            <person name="Simoes F."/>
            <person name="Abreu I."/>
            <person name="Carrasquinho I."/>
            <person name="Faro C."/>
            <person name="Guimaraes J.B."/>
            <person name="Mendonca D."/>
            <person name="Nobrega F."/>
            <person name="Rodrigues L."/>
            <person name="Saibo N.J.M."/>
            <person name="Varela M.C."/>
            <person name="Egas C."/>
            <person name="Matos J."/>
            <person name="Miguel C.M."/>
            <person name="Oliveira M.M."/>
            <person name="Ricardo C.P."/>
            <person name="Goncalves S."/>
        </authorList>
    </citation>
    <scope>NUCLEOTIDE SEQUENCE [LARGE SCALE GENOMIC DNA]</scope>
    <source>
        <strain evidence="2">cv. HL8</strain>
    </source>
</reference>
<evidence type="ECO:0000313" key="2">
    <source>
        <dbReference type="Proteomes" id="UP000237347"/>
    </source>
</evidence>
<dbReference type="Proteomes" id="UP000237347">
    <property type="component" value="Unassembled WGS sequence"/>
</dbReference>
<name>A0AAW0LND2_QUESU</name>
<accession>A0AAW0LND2</accession>
<dbReference type="EMBL" id="PKMF04000076">
    <property type="protein sequence ID" value="KAK7852372.1"/>
    <property type="molecule type" value="Genomic_DNA"/>
</dbReference>
<comment type="caution">
    <text evidence="1">The sequence shown here is derived from an EMBL/GenBank/DDBJ whole genome shotgun (WGS) entry which is preliminary data.</text>
</comment>
<protein>
    <submittedName>
        <fullName evidence="1">Uncharacterized protein</fullName>
    </submittedName>
</protein>
<keyword evidence="2" id="KW-1185">Reference proteome</keyword>
<feature type="non-terminal residue" evidence="1">
    <location>
        <position position="1"/>
    </location>
</feature>
<sequence length="85" mass="9607">SGYEAEENEDCEECLSGFAKCVLVLIDTTKDMDLLCQKEILVNYLGDSNKATSAVSNLNTEILWFDMNSDYKRICKELSDLSKIK</sequence>
<dbReference type="Pfam" id="PF03140">
    <property type="entry name" value="DUF247"/>
    <property type="match status" value="1"/>
</dbReference>
<proteinExistence type="predicted"/>
<dbReference type="InterPro" id="IPR004158">
    <property type="entry name" value="DUF247_pln"/>
</dbReference>
<dbReference type="AlphaFoldDB" id="A0AAW0LND2"/>
<evidence type="ECO:0000313" key="1">
    <source>
        <dbReference type="EMBL" id="KAK7852372.1"/>
    </source>
</evidence>
<gene>
    <name evidence="1" type="ORF">CFP56_039149</name>
</gene>